<keyword evidence="3" id="KW-1185">Reference proteome</keyword>
<evidence type="ECO:0000313" key="2">
    <source>
        <dbReference type="EMBL" id="RKD85902.1"/>
    </source>
</evidence>
<dbReference type="EMBL" id="RAPO01000011">
    <property type="protein sequence ID" value="RKD85902.1"/>
    <property type="molecule type" value="Genomic_DNA"/>
</dbReference>
<gene>
    <name evidence="2" type="ORF">ATJ93_4672</name>
</gene>
<evidence type="ECO:0000313" key="3">
    <source>
        <dbReference type="Proteomes" id="UP000283805"/>
    </source>
</evidence>
<name>A0A419VV64_9EURY</name>
<dbReference type="Proteomes" id="UP000283805">
    <property type="component" value="Unassembled WGS sequence"/>
</dbReference>
<evidence type="ECO:0000256" key="1">
    <source>
        <dbReference type="SAM" id="MobiDB-lite"/>
    </source>
</evidence>
<comment type="caution">
    <text evidence="2">The sequence shown here is derived from an EMBL/GenBank/DDBJ whole genome shotgun (WGS) entry which is preliminary data.</text>
</comment>
<proteinExistence type="predicted"/>
<sequence length="28" mass="3428">MTSEELSYRPDEMGRKLDRLPKTEEPYR</sequence>
<organism evidence="2 3">
    <name type="scientific">Halopiger aswanensis</name>
    <dbReference type="NCBI Taxonomy" id="148449"/>
    <lineage>
        <taxon>Archaea</taxon>
        <taxon>Methanobacteriati</taxon>
        <taxon>Methanobacteriota</taxon>
        <taxon>Stenosarchaea group</taxon>
        <taxon>Halobacteria</taxon>
        <taxon>Halobacteriales</taxon>
        <taxon>Natrialbaceae</taxon>
        <taxon>Halopiger</taxon>
    </lineage>
</organism>
<feature type="region of interest" description="Disordered" evidence="1">
    <location>
        <begin position="1"/>
        <end position="28"/>
    </location>
</feature>
<accession>A0A419VV64</accession>
<dbReference type="AlphaFoldDB" id="A0A419VV64"/>
<reference evidence="2 3" key="1">
    <citation type="submission" date="2018-09" db="EMBL/GenBank/DDBJ databases">
        <title>Genomic Encyclopedia of Archaeal and Bacterial Type Strains, Phase II (KMG-II): from individual species to whole genera.</title>
        <authorList>
            <person name="Goeker M."/>
        </authorList>
    </citation>
    <scope>NUCLEOTIDE SEQUENCE [LARGE SCALE GENOMIC DNA]</scope>
    <source>
        <strain evidence="2 3">DSM 13151</strain>
    </source>
</reference>
<protein>
    <submittedName>
        <fullName evidence="2">Uncharacterized protein</fullName>
    </submittedName>
</protein>
<feature type="non-terminal residue" evidence="2">
    <location>
        <position position="28"/>
    </location>
</feature>